<evidence type="ECO:0000313" key="1">
    <source>
        <dbReference type="EMBL" id="RDB68043.1"/>
    </source>
</evidence>
<dbReference type="RefSeq" id="WP_009307275.1">
    <property type="nucleotide sequence ID" value="NZ_PPTU01000024.1"/>
</dbReference>
<accession>A0A369M8I7</accession>
<gene>
    <name evidence="1" type="ORF">C1875_12435</name>
</gene>
<name>A0A369M8I7_EGGLN</name>
<protein>
    <submittedName>
        <fullName evidence="1">Uncharacterized protein</fullName>
    </submittedName>
</protein>
<comment type="caution">
    <text evidence="1">The sequence shown here is derived from an EMBL/GenBank/DDBJ whole genome shotgun (WGS) entry which is preliminary data.</text>
</comment>
<evidence type="ECO:0000313" key="2">
    <source>
        <dbReference type="Proteomes" id="UP000253970"/>
    </source>
</evidence>
<reference evidence="1 2" key="1">
    <citation type="journal article" date="2018" name="Elife">
        <title>Discovery and characterization of a prevalent human gut bacterial enzyme sufficient for the inactivation of a family of plant toxins.</title>
        <authorList>
            <person name="Koppel N."/>
            <person name="Bisanz J.E."/>
            <person name="Pandelia M.E."/>
            <person name="Turnbaugh P.J."/>
            <person name="Balskus E.P."/>
        </authorList>
    </citation>
    <scope>NUCLEOTIDE SEQUENCE [LARGE SCALE GENOMIC DNA]</scope>
    <source>
        <strain evidence="1 2">W1 BHI 6</strain>
    </source>
</reference>
<dbReference type="Proteomes" id="UP000253970">
    <property type="component" value="Unassembled WGS sequence"/>
</dbReference>
<dbReference type="AlphaFoldDB" id="A0A369M8I7"/>
<sequence length="104" mass="11327">MIGEAGYETSEEGSDFKDVREMRADKTQTWLSAGFGDDSPHEFVGTIMPASRAAEGKCAALHRFANAGGTLYSALYEDGQEILSCERSGEGKMISDYLSRIHVL</sequence>
<dbReference type="EMBL" id="PPTU01000024">
    <property type="protein sequence ID" value="RDB68043.1"/>
    <property type="molecule type" value="Genomic_DNA"/>
</dbReference>
<proteinExistence type="predicted"/>
<organism evidence="1 2">
    <name type="scientific">Eggerthella lenta</name>
    <name type="common">Eubacterium lentum</name>
    <dbReference type="NCBI Taxonomy" id="84112"/>
    <lineage>
        <taxon>Bacteria</taxon>
        <taxon>Bacillati</taxon>
        <taxon>Actinomycetota</taxon>
        <taxon>Coriobacteriia</taxon>
        <taxon>Eggerthellales</taxon>
        <taxon>Eggerthellaceae</taxon>
        <taxon>Eggerthella</taxon>
    </lineage>
</organism>